<dbReference type="Gene3D" id="3.80.10.10">
    <property type="entry name" value="Ribonuclease Inhibitor"/>
    <property type="match status" value="1"/>
</dbReference>
<dbReference type="OrthoDB" id="3352270at2759"/>
<dbReference type="InterPro" id="IPR032675">
    <property type="entry name" value="LRR_dom_sf"/>
</dbReference>
<evidence type="ECO:0000313" key="1">
    <source>
        <dbReference type="EMBL" id="OSX59851.1"/>
    </source>
</evidence>
<dbReference type="EMBL" id="KZ110601">
    <property type="protein sequence ID" value="OSX59851.1"/>
    <property type="molecule type" value="Genomic_DNA"/>
</dbReference>
<dbReference type="STRING" id="670580.A0A1X6MTY6"/>
<accession>A0A1X6MTY6</accession>
<protein>
    <submittedName>
        <fullName evidence="1">Uncharacterized protein</fullName>
    </submittedName>
</protein>
<dbReference type="AlphaFoldDB" id="A0A1X6MTY6"/>
<reference evidence="1 2" key="1">
    <citation type="submission" date="2017-04" db="EMBL/GenBank/DDBJ databases">
        <title>Genome Sequence of the Model Brown-Rot Fungus Postia placenta SB12.</title>
        <authorList>
            <consortium name="DOE Joint Genome Institute"/>
            <person name="Gaskell J."/>
            <person name="Kersten P."/>
            <person name="Larrondo L.F."/>
            <person name="Canessa P."/>
            <person name="Martinez D."/>
            <person name="Hibbett D."/>
            <person name="Schmoll M."/>
            <person name="Kubicek C.P."/>
            <person name="Martinez A.T."/>
            <person name="Yadav J."/>
            <person name="Master E."/>
            <person name="Magnuson J.K."/>
            <person name="James T."/>
            <person name="Yaver D."/>
            <person name="Berka R."/>
            <person name="Labutti K."/>
            <person name="Lipzen A."/>
            <person name="Aerts A."/>
            <person name="Barry K."/>
            <person name="Henrissat B."/>
            <person name="Blanchette R."/>
            <person name="Grigoriev I."/>
            <person name="Cullen D."/>
        </authorList>
    </citation>
    <scope>NUCLEOTIDE SEQUENCE [LARGE SCALE GENOMIC DNA]</scope>
    <source>
        <strain evidence="1 2">MAD-698-R-SB12</strain>
    </source>
</reference>
<dbReference type="GeneID" id="36322027"/>
<dbReference type="SUPFAM" id="SSF52047">
    <property type="entry name" value="RNI-like"/>
    <property type="match status" value="1"/>
</dbReference>
<evidence type="ECO:0000313" key="2">
    <source>
        <dbReference type="Proteomes" id="UP000194127"/>
    </source>
</evidence>
<sequence length="495" mass="56171">MAKRWKGKPHYVDTHLNTCQDPCILPSDGRCLIHRLPTELLVQTFLLGLTDVFQALEDTLDFGHNAPNVLGQRMPFEILVSHVCHRWRAVALNAPMLWTEIELSRPPLHNRAETCLERSKTSPLNIVADISAFNFDPQHTGWYCMRKSVRAKMCNVLPFGGDAPKLTHVNLSGVHIDWSRSRFLSGLTTLELSKHRPDTLPTFQEMARMLRESPNLHSLTLMESGPAGGTDEWDAELADSDSLNRAMLWSVSLSEVTLIFNEPDYLTDLVTGFVFPNLKTLHLGIKRPESDCTRLLESLAHPAPHTEKSVLAGLEELDIVRMPGGSADAVRAVYNAMPKLSALNISTADASAHWHTLLLCEEVLPRLTKLVIGGLTGAQMRNLVAKRQERGAPLWELIVLTSPEMTWEDMQWLRMNTHMLQWKANLTMMTPEIATIEMEVASIVPMVALDPYEFTLKDFDTRSMLYREYILVPCAVPRRHTRDRQRRSEEVYQWV</sequence>
<proteinExistence type="predicted"/>
<dbReference type="Proteomes" id="UP000194127">
    <property type="component" value="Unassembled WGS sequence"/>
</dbReference>
<organism evidence="1 2">
    <name type="scientific">Postia placenta MAD-698-R-SB12</name>
    <dbReference type="NCBI Taxonomy" id="670580"/>
    <lineage>
        <taxon>Eukaryota</taxon>
        <taxon>Fungi</taxon>
        <taxon>Dikarya</taxon>
        <taxon>Basidiomycota</taxon>
        <taxon>Agaricomycotina</taxon>
        <taxon>Agaricomycetes</taxon>
        <taxon>Polyporales</taxon>
        <taxon>Adustoporiaceae</taxon>
        <taxon>Rhodonia</taxon>
    </lineage>
</organism>
<gene>
    <name evidence="1" type="ORF">POSPLADRAFT_1035374</name>
</gene>
<keyword evidence="2" id="KW-1185">Reference proteome</keyword>
<name>A0A1X6MTY6_9APHY</name>
<dbReference type="RefSeq" id="XP_024336645.1">
    <property type="nucleotide sequence ID" value="XM_024477077.1"/>
</dbReference>